<gene>
    <name evidence="1" type="ORF">CAMSH0001_0534</name>
</gene>
<name>C6RFM8_9BACT</name>
<evidence type="ECO:0000313" key="2">
    <source>
        <dbReference type="Proteomes" id="UP000003107"/>
    </source>
</evidence>
<proteinExistence type="predicted"/>
<comment type="caution">
    <text evidence="1">The sequence shown here is derived from an EMBL/GenBank/DDBJ whole genome shotgun (WGS) entry which is preliminary data.</text>
</comment>
<reference evidence="1 2" key="1">
    <citation type="submission" date="2009-07" db="EMBL/GenBank/DDBJ databases">
        <authorList>
            <person name="Madupu R."/>
            <person name="Sebastian Y."/>
            <person name="Durkin A.S."/>
            <person name="Torralba M."/>
            <person name="Methe B."/>
            <person name="Sutton G.G."/>
            <person name="Strausberg R.L."/>
            <person name="Nelson K.E."/>
        </authorList>
    </citation>
    <scope>NUCLEOTIDE SEQUENCE [LARGE SCALE GENOMIC DNA]</scope>
    <source>
        <strain evidence="1 2">RM3277</strain>
    </source>
</reference>
<dbReference type="AlphaFoldDB" id="C6RFM8"/>
<keyword evidence="2" id="KW-1185">Reference proteome</keyword>
<accession>C6RFM8</accession>
<sequence>MLTIAGASTLIFSQNFILKYFRQNIFKFPKICKFGTPFAKYPINARNRAEFVNFRLLPGIKQSATVLCKSVKFKTANLEYFLQIKQIKDKALKAKVMTKRKRFAD</sequence>
<dbReference type="STRING" id="553219.CAMSH0001_0534"/>
<evidence type="ECO:0000313" key="1">
    <source>
        <dbReference type="EMBL" id="EET80036.1"/>
    </source>
</evidence>
<organism evidence="1 2">
    <name type="scientific">Campylobacter showae RM3277</name>
    <dbReference type="NCBI Taxonomy" id="553219"/>
    <lineage>
        <taxon>Bacteria</taxon>
        <taxon>Pseudomonadati</taxon>
        <taxon>Campylobacterota</taxon>
        <taxon>Epsilonproteobacteria</taxon>
        <taxon>Campylobacterales</taxon>
        <taxon>Campylobacteraceae</taxon>
        <taxon>Campylobacter</taxon>
    </lineage>
</organism>
<dbReference type="EMBL" id="ACVQ01000017">
    <property type="protein sequence ID" value="EET80036.1"/>
    <property type="molecule type" value="Genomic_DNA"/>
</dbReference>
<dbReference type="Proteomes" id="UP000003107">
    <property type="component" value="Unassembled WGS sequence"/>
</dbReference>
<protein>
    <submittedName>
        <fullName evidence="1">Uncharacterized protein</fullName>
    </submittedName>
</protein>